<accession>A0A381TT84</accession>
<keyword evidence="1" id="KW-0812">Transmembrane</keyword>
<name>A0A381TT84_9ZZZZ</name>
<feature type="transmembrane region" description="Helical" evidence="1">
    <location>
        <begin position="34"/>
        <end position="57"/>
    </location>
</feature>
<keyword evidence="1" id="KW-0472">Membrane</keyword>
<dbReference type="AlphaFoldDB" id="A0A381TT84"/>
<dbReference type="PROSITE" id="PS51257">
    <property type="entry name" value="PROKAR_LIPOPROTEIN"/>
    <property type="match status" value="1"/>
</dbReference>
<reference evidence="2" key="1">
    <citation type="submission" date="2018-05" db="EMBL/GenBank/DDBJ databases">
        <authorList>
            <person name="Lanie J.A."/>
            <person name="Ng W.-L."/>
            <person name="Kazmierczak K.M."/>
            <person name="Andrzejewski T.M."/>
            <person name="Davidsen T.M."/>
            <person name="Wayne K.J."/>
            <person name="Tettelin H."/>
            <person name="Glass J.I."/>
            <person name="Rusch D."/>
            <person name="Podicherti R."/>
            <person name="Tsui H.-C.T."/>
            <person name="Winkler M.E."/>
        </authorList>
    </citation>
    <scope>NUCLEOTIDE SEQUENCE</scope>
</reference>
<sequence length="82" mass="9246">MAVAYVRVCEGGKRAGSCIGWLGGCGYVGNLNKVGSGMCGCMFMFGRTSALIAQIYFRHRLKIKRKKYNFQKRRLHLKIVIK</sequence>
<organism evidence="2">
    <name type="scientific">marine metagenome</name>
    <dbReference type="NCBI Taxonomy" id="408172"/>
    <lineage>
        <taxon>unclassified sequences</taxon>
        <taxon>metagenomes</taxon>
        <taxon>ecological metagenomes</taxon>
    </lineage>
</organism>
<keyword evidence="1" id="KW-1133">Transmembrane helix</keyword>
<proteinExistence type="predicted"/>
<gene>
    <name evidence="2" type="ORF">METZ01_LOCUS71552</name>
</gene>
<protein>
    <submittedName>
        <fullName evidence="2">Uncharacterized protein</fullName>
    </submittedName>
</protein>
<dbReference type="EMBL" id="UINC01005048">
    <property type="protein sequence ID" value="SVA18698.1"/>
    <property type="molecule type" value="Genomic_DNA"/>
</dbReference>
<evidence type="ECO:0000256" key="1">
    <source>
        <dbReference type="SAM" id="Phobius"/>
    </source>
</evidence>
<evidence type="ECO:0000313" key="2">
    <source>
        <dbReference type="EMBL" id="SVA18698.1"/>
    </source>
</evidence>